<dbReference type="EMBL" id="VLLG01000002">
    <property type="protein sequence ID" value="TWI92202.1"/>
    <property type="molecule type" value="Genomic_DNA"/>
</dbReference>
<dbReference type="AlphaFoldDB" id="A0A562TFA6"/>
<evidence type="ECO:0000313" key="2">
    <source>
        <dbReference type="Proteomes" id="UP000316778"/>
    </source>
</evidence>
<name>A0A562TFA6_CHIJA</name>
<dbReference type="RefSeq" id="WP_145711507.1">
    <property type="nucleotide sequence ID" value="NZ_BAAAFY010000001.1"/>
</dbReference>
<sequence length="239" mass="27596">MDSPFLTANWNNLLMINFRADPALLKKYVPAGTELDTWNNTHYISLVGFLFRDTRVKGISFPLHRHFEEVNLRFYVRYNDGNTWKRGVVFIKELVPKRLITFVANTIYKENYATLPMRHHWHMPDAATLQVSYEWKVGSEWNYLRATAGRQAQHIQPGSEAEFITEHYWGYTQAGPAATAEYQVKHPQWKVHQVTGYDYYCNAHSLYGPGFAETLAQKPVSALLAEGSAIAVMPKRQLK</sequence>
<comment type="caution">
    <text evidence="1">The sequence shown here is derived from an EMBL/GenBank/DDBJ whole genome shotgun (WGS) entry which is preliminary data.</text>
</comment>
<gene>
    <name evidence="1" type="ORF">LX66_1587</name>
</gene>
<organism evidence="1 2">
    <name type="scientific">Chitinophaga japonensis</name>
    <name type="common">Flexibacter japonensis</name>
    <dbReference type="NCBI Taxonomy" id="104662"/>
    <lineage>
        <taxon>Bacteria</taxon>
        <taxon>Pseudomonadati</taxon>
        <taxon>Bacteroidota</taxon>
        <taxon>Chitinophagia</taxon>
        <taxon>Chitinophagales</taxon>
        <taxon>Chitinophagaceae</taxon>
        <taxon>Chitinophaga</taxon>
    </lineage>
</organism>
<keyword evidence="2" id="KW-1185">Reference proteome</keyword>
<proteinExistence type="predicted"/>
<dbReference type="PANTHER" id="PTHR39186:SF1">
    <property type="entry name" value="DUF2071 DOMAIN-CONTAINING PROTEIN"/>
    <property type="match status" value="1"/>
</dbReference>
<dbReference type="Pfam" id="PF09844">
    <property type="entry name" value="DUF2071"/>
    <property type="match status" value="1"/>
</dbReference>
<protein>
    <recommendedName>
        <fullName evidence="3">DUF2071 domain-containing protein</fullName>
    </recommendedName>
</protein>
<accession>A0A562TFA6</accession>
<dbReference type="InterPro" id="IPR018644">
    <property type="entry name" value="DUF2071"/>
</dbReference>
<evidence type="ECO:0008006" key="3">
    <source>
        <dbReference type="Google" id="ProtNLM"/>
    </source>
</evidence>
<reference evidence="1 2" key="1">
    <citation type="journal article" date="2013" name="Stand. Genomic Sci.">
        <title>Genomic Encyclopedia of Type Strains, Phase I: The one thousand microbial genomes (KMG-I) project.</title>
        <authorList>
            <person name="Kyrpides N.C."/>
            <person name="Woyke T."/>
            <person name="Eisen J.A."/>
            <person name="Garrity G."/>
            <person name="Lilburn T.G."/>
            <person name="Beck B.J."/>
            <person name="Whitman W.B."/>
            <person name="Hugenholtz P."/>
            <person name="Klenk H.P."/>
        </authorList>
    </citation>
    <scope>NUCLEOTIDE SEQUENCE [LARGE SCALE GENOMIC DNA]</scope>
    <source>
        <strain evidence="1 2">DSM 13484</strain>
    </source>
</reference>
<dbReference type="Proteomes" id="UP000316778">
    <property type="component" value="Unassembled WGS sequence"/>
</dbReference>
<dbReference type="OrthoDB" id="1421826at2"/>
<evidence type="ECO:0000313" key="1">
    <source>
        <dbReference type="EMBL" id="TWI92202.1"/>
    </source>
</evidence>
<dbReference type="PANTHER" id="PTHR39186">
    <property type="entry name" value="DUF2071 FAMILY PROTEIN"/>
    <property type="match status" value="1"/>
</dbReference>